<evidence type="ECO:0000313" key="2">
    <source>
        <dbReference type="Proteomes" id="UP001169764"/>
    </source>
</evidence>
<reference evidence="1" key="1">
    <citation type="submission" date="2023-07" db="EMBL/GenBank/DDBJ databases">
        <authorList>
            <person name="Kim M."/>
        </authorList>
    </citation>
    <scope>NUCLEOTIDE SEQUENCE</scope>
    <source>
        <strain evidence="1">BIUV-7</strain>
    </source>
</reference>
<gene>
    <name evidence="1" type="ORF">Q4F19_00200</name>
</gene>
<protein>
    <submittedName>
        <fullName evidence="1">Type II toxin-antitoxin system VapB family antitoxin</fullName>
    </submittedName>
</protein>
<dbReference type="EMBL" id="JAUOTP010000001">
    <property type="protein sequence ID" value="MDO6412792.1"/>
    <property type="molecule type" value="Genomic_DNA"/>
</dbReference>
<name>A0ABT8Y3B0_9SPHN</name>
<dbReference type="Pfam" id="PF07704">
    <property type="entry name" value="PSK_trans_fac"/>
    <property type="match status" value="1"/>
</dbReference>
<keyword evidence="2" id="KW-1185">Reference proteome</keyword>
<sequence length="92" mass="10194">MASLYIKDSVTAARVGRVAERLGTTKTDTIRRALDALEAELSSSEPRKAENSLIDRLDAWRAAHPLPSPTGHQADKAFFDWLSGEEDVEDLR</sequence>
<dbReference type="InterPro" id="IPR011660">
    <property type="entry name" value="VapB-like"/>
</dbReference>
<comment type="caution">
    <text evidence="1">The sequence shown here is derived from an EMBL/GenBank/DDBJ whole genome shotgun (WGS) entry which is preliminary data.</text>
</comment>
<proteinExistence type="predicted"/>
<dbReference type="Proteomes" id="UP001169764">
    <property type="component" value="Unassembled WGS sequence"/>
</dbReference>
<accession>A0ABT8Y3B0</accession>
<dbReference type="RefSeq" id="WP_303539127.1">
    <property type="nucleotide sequence ID" value="NZ_JAUOTP010000001.1"/>
</dbReference>
<organism evidence="1 2">
    <name type="scientific">Sphingomonas natans</name>
    <dbReference type="NCBI Taxonomy" id="3063330"/>
    <lineage>
        <taxon>Bacteria</taxon>
        <taxon>Pseudomonadati</taxon>
        <taxon>Pseudomonadota</taxon>
        <taxon>Alphaproteobacteria</taxon>
        <taxon>Sphingomonadales</taxon>
        <taxon>Sphingomonadaceae</taxon>
        <taxon>Sphingomonas</taxon>
    </lineage>
</organism>
<evidence type="ECO:0000313" key="1">
    <source>
        <dbReference type="EMBL" id="MDO6412792.1"/>
    </source>
</evidence>